<dbReference type="PANTHER" id="PTHR48106">
    <property type="entry name" value="QUINONE OXIDOREDUCTASE PIG3-RELATED"/>
    <property type="match status" value="1"/>
</dbReference>
<feature type="domain" description="Alcohol dehydrogenase-like N-terminal" evidence="4">
    <location>
        <begin position="28"/>
        <end position="120"/>
    </location>
</feature>
<dbReference type="Gene3D" id="3.40.50.720">
    <property type="entry name" value="NAD(P)-binding Rossmann-like Domain"/>
    <property type="match status" value="1"/>
</dbReference>
<evidence type="ECO:0000313" key="6">
    <source>
        <dbReference type="Proteomes" id="UP001295684"/>
    </source>
</evidence>
<dbReference type="InterPro" id="IPR013154">
    <property type="entry name" value="ADH-like_N"/>
</dbReference>
<evidence type="ECO:0000313" key="5">
    <source>
        <dbReference type="EMBL" id="CAI2373406.1"/>
    </source>
</evidence>
<protein>
    <submittedName>
        <fullName evidence="5">Uncharacterized protein</fullName>
    </submittedName>
</protein>
<dbReference type="SUPFAM" id="SSF51735">
    <property type="entry name" value="NAD(P)-binding Rossmann-fold domains"/>
    <property type="match status" value="1"/>
</dbReference>
<gene>
    <name evidence="5" type="ORF">ECRASSUSDP1_LOCUS14752</name>
</gene>
<dbReference type="AlphaFoldDB" id="A0AAD1XIR4"/>
<dbReference type="SUPFAM" id="SSF50129">
    <property type="entry name" value="GroES-like"/>
    <property type="match status" value="1"/>
</dbReference>
<dbReference type="Pfam" id="PF08240">
    <property type="entry name" value="ADH_N"/>
    <property type="match status" value="1"/>
</dbReference>
<dbReference type="GO" id="GO:0070402">
    <property type="term" value="F:NADPH binding"/>
    <property type="evidence" value="ECO:0007669"/>
    <property type="project" value="TreeGrafter"/>
</dbReference>
<proteinExistence type="predicted"/>
<keyword evidence="2" id="KW-0560">Oxidoreductase</keyword>
<comment type="caution">
    <text evidence="5">The sequence shown here is derived from an EMBL/GenBank/DDBJ whole genome shotgun (WGS) entry which is preliminary data.</text>
</comment>
<evidence type="ECO:0000256" key="1">
    <source>
        <dbReference type="ARBA" id="ARBA00022857"/>
    </source>
</evidence>
<keyword evidence="1" id="KW-0521">NADP</keyword>
<evidence type="ECO:0000256" key="2">
    <source>
        <dbReference type="ARBA" id="ARBA00023002"/>
    </source>
</evidence>
<dbReference type="InterPro" id="IPR036291">
    <property type="entry name" value="NAD(P)-bd_dom_sf"/>
</dbReference>
<dbReference type="Pfam" id="PF00107">
    <property type="entry name" value="ADH_zinc_N"/>
    <property type="match status" value="1"/>
</dbReference>
<dbReference type="EMBL" id="CAMPGE010014756">
    <property type="protein sequence ID" value="CAI2373406.1"/>
    <property type="molecule type" value="Genomic_DNA"/>
</dbReference>
<dbReference type="InterPro" id="IPR011032">
    <property type="entry name" value="GroES-like_sf"/>
</dbReference>
<evidence type="ECO:0000259" key="3">
    <source>
        <dbReference type="Pfam" id="PF00107"/>
    </source>
</evidence>
<sequence length="350" mass="38607">MENTSFRAIISDFKKPYIATKEFRELKEGEVLVKVLTATINPADRDLAFGKVEAPGIESLLPIGLGFEGSGVIEDGYGEQEKKLIGTPTAICFDPINPMEIGTWSEYVYMQAKDVMPFPEGTDSETICALGNPLTSFSMMERIEKGGHKAVVQSASCSALGKIFFRLCQKQGIPTINIVRKEEQIDIMKDIGAEHVLNSTSETFEGDLKELATRLQATIFFDPIGGDFILQVLRVLPANSIVVCLDNLSHKPISFDPLELIFQQKEISSLHSPAWMSNQSSERINEIFSEIADDISNATSSYSQDGQKAPGGIFTTKIYKSYPLEEIESAIEDSTQNACRGKTIFKPHST</sequence>
<feature type="domain" description="Alcohol dehydrogenase-like C-terminal" evidence="3">
    <location>
        <begin position="159"/>
        <end position="273"/>
    </location>
</feature>
<accession>A0AAD1XIR4</accession>
<dbReference type="PANTHER" id="PTHR48106:SF18">
    <property type="entry name" value="QUINONE OXIDOREDUCTASE PIG3"/>
    <property type="match status" value="1"/>
</dbReference>
<dbReference type="GO" id="GO:0016651">
    <property type="term" value="F:oxidoreductase activity, acting on NAD(P)H"/>
    <property type="evidence" value="ECO:0007669"/>
    <property type="project" value="TreeGrafter"/>
</dbReference>
<dbReference type="Gene3D" id="3.90.180.10">
    <property type="entry name" value="Medium-chain alcohol dehydrogenases, catalytic domain"/>
    <property type="match status" value="1"/>
</dbReference>
<reference evidence="5" key="1">
    <citation type="submission" date="2023-07" db="EMBL/GenBank/DDBJ databases">
        <authorList>
            <consortium name="AG Swart"/>
            <person name="Singh M."/>
            <person name="Singh A."/>
            <person name="Seah K."/>
            <person name="Emmerich C."/>
        </authorList>
    </citation>
    <scope>NUCLEOTIDE SEQUENCE</scope>
    <source>
        <strain evidence="5">DP1</strain>
    </source>
</reference>
<keyword evidence="6" id="KW-1185">Reference proteome</keyword>
<name>A0AAD1XIR4_EUPCR</name>
<evidence type="ECO:0000259" key="4">
    <source>
        <dbReference type="Pfam" id="PF08240"/>
    </source>
</evidence>
<organism evidence="5 6">
    <name type="scientific">Euplotes crassus</name>
    <dbReference type="NCBI Taxonomy" id="5936"/>
    <lineage>
        <taxon>Eukaryota</taxon>
        <taxon>Sar</taxon>
        <taxon>Alveolata</taxon>
        <taxon>Ciliophora</taxon>
        <taxon>Intramacronucleata</taxon>
        <taxon>Spirotrichea</taxon>
        <taxon>Hypotrichia</taxon>
        <taxon>Euplotida</taxon>
        <taxon>Euplotidae</taxon>
        <taxon>Moneuplotes</taxon>
    </lineage>
</organism>
<dbReference type="Proteomes" id="UP001295684">
    <property type="component" value="Unassembled WGS sequence"/>
</dbReference>
<dbReference type="InterPro" id="IPR013149">
    <property type="entry name" value="ADH-like_C"/>
</dbReference>